<dbReference type="EMBL" id="APPC01000016">
    <property type="protein sequence ID" value="ENU92505.1"/>
    <property type="molecule type" value="Genomic_DNA"/>
</dbReference>
<protein>
    <submittedName>
        <fullName evidence="1">Uncharacterized protein</fullName>
    </submittedName>
</protein>
<proteinExistence type="predicted"/>
<gene>
    <name evidence="1" type="ORF">F971_01487</name>
</gene>
<dbReference type="Proteomes" id="UP000013049">
    <property type="component" value="Unassembled WGS sequence"/>
</dbReference>
<dbReference type="AlphaFoldDB" id="N8UYP9"/>
<name>N8UYP9_9GAMM</name>
<evidence type="ECO:0000313" key="1">
    <source>
        <dbReference type="EMBL" id="ENU92505.1"/>
    </source>
</evidence>
<dbReference type="PATRIC" id="fig|1217712.3.peg.1431"/>
<dbReference type="eggNOG" id="ENOG5032BNZ">
    <property type="taxonomic scope" value="Bacteria"/>
</dbReference>
<sequence length="139" mass="16484">MKYFLNTDTKQVHAFPTDGTQDDFITSSMILMNSEQVDRHLNQEKYMSEEEKYELYLKRLKPLERRQFKLMLLKNGLLTPLEEAINSIEDSAQKMRIQIEYTDSDSFDRLSEAVIFMLFDLLSLTKNQVDQMWNDGLNE</sequence>
<dbReference type="HOGENOM" id="CLU_150454_0_0_6"/>
<reference evidence="1 2" key="1">
    <citation type="submission" date="2013-02" db="EMBL/GenBank/DDBJ databases">
        <title>The Genome Sequence of Acinetobacter sp. NIPH 758.</title>
        <authorList>
            <consortium name="The Broad Institute Genome Sequencing Platform"/>
            <consortium name="The Broad Institute Genome Sequencing Center for Infectious Disease"/>
            <person name="Cerqueira G."/>
            <person name="Feldgarden M."/>
            <person name="Courvalin P."/>
            <person name="Perichon B."/>
            <person name="Grillot-Courvalin C."/>
            <person name="Clermont D."/>
            <person name="Rocha E."/>
            <person name="Yoon E.-J."/>
            <person name="Nemec A."/>
            <person name="Walker B."/>
            <person name="Young S.K."/>
            <person name="Zeng Q."/>
            <person name="Gargeya S."/>
            <person name="Fitzgerald M."/>
            <person name="Haas B."/>
            <person name="Abouelleil A."/>
            <person name="Alvarado L."/>
            <person name="Arachchi H.M."/>
            <person name="Berlin A.M."/>
            <person name="Chapman S.B."/>
            <person name="Dewar J."/>
            <person name="Goldberg J."/>
            <person name="Griggs A."/>
            <person name="Gujja S."/>
            <person name="Hansen M."/>
            <person name="Howarth C."/>
            <person name="Imamovic A."/>
            <person name="Larimer J."/>
            <person name="McCowan C."/>
            <person name="Murphy C."/>
            <person name="Neiman D."/>
            <person name="Pearson M."/>
            <person name="Priest M."/>
            <person name="Roberts A."/>
            <person name="Saif S."/>
            <person name="Shea T."/>
            <person name="Sisk P."/>
            <person name="Sykes S."/>
            <person name="Wortman J."/>
            <person name="Nusbaum C."/>
            <person name="Birren B."/>
        </authorList>
    </citation>
    <scope>NUCLEOTIDE SEQUENCE [LARGE SCALE GENOMIC DNA]</scope>
    <source>
        <strain evidence="1 2">NIPH 758</strain>
    </source>
</reference>
<organism evidence="1 2">
    <name type="scientific">Acinetobacter vivianii</name>
    <dbReference type="NCBI Taxonomy" id="1776742"/>
    <lineage>
        <taxon>Bacteria</taxon>
        <taxon>Pseudomonadati</taxon>
        <taxon>Pseudomonadota</taxon>
        <taxon>Gammaproteobacteria</taxon>
        <taxon>Moraxellales</taxon>
        <taxon>Moraxellaceae</taxon>
        <taxon>Acinetobacter</taxon>
    </lineage>
</organism>
<dbReference type="RefSeq" id="WP_004770709.1">
    <property type="nucleotide sequence ID" value="NZ_KB849357.1"/>
</dbReference>
<comment type="caution">
    <text evidence="1">The sequence shown here is derived from an EMBL/GenBank/DDBJ whole genome shotgun (WGS) entry which is preliminary data.</text>
</comment>
<evidence type="ECO:0000313" key="2">
    <source>
        <dbReference type="Proteomes" id="UP000013049"/>
    </source>
</evidence>
<accession>N8UYP9</accession>